<evidence type="ECO:0000256" key="3">
    <source>
        <dbReference type="ARBA" id="ARBA00022670"/>
    </source>
</evidence>
<evidence type="ECO:0000256" key="1">
    <source>
        <dbReference type="ARBA" id="ARBA00000707"/>
    </source>
</evidence>
<evidence type="ECO:0000256" key="6">
    <source>
        <dbReference type="ARBA" id="ARBA00022807"/>
    </source>
</evidence>
<comment type="catalytic activity">
    <reaction evidence="1">
        <text>Thiol-dependent hydrolysis of ester, thioester, amide, peptide and isopeptide bonds formed by the C-terminal Gly of ubiquitin (a 76-residue protein attached to proteins as an intracellular targeting signal).</text>
        <dbReference type="EC" id="3.4.19.12"/>
    </reaction>
</comment>
<dbReference type="Pfam" id="PF12340">
    <property type="entry name" value="DUF3638"/>
    <property type="match status" value="2"/>
</dbReference>
<dbReference type="SUPFAM" id="SSF52540">
    <property type="entry name" value="P-loop containing nucleoside triphosphate hydrolases"/>
    <property type="match status" value="1"/>
</dbReference>
<dbReference type="InterPro" id="IPR027417">
    <property type="entry name" value="P-loop_NTPase"/>
</dbReference>
<dbReference type="InterPro" id="IPR022099">
    <property type="entry name" value="DUF3638"/>
</dbReference>
<keyword evidence="6" id="KW-0788">Thiol protease</keyword>
<gene>
    <name evidence="9" type="ORF">K503DRAFT_809091</name>
</gene>
<evidence type="ECO:0000313" key="9">
    <source>
        <dbReference type="EMBL" id="OAX31982.1"/>
    </source>
</evidence>
<dbReference type="OrthoDB" id="3182339at2759"/>
<evidence type="ECO:0000259" key="8">
    <source>
        <dbReference type="Pfam" id="PF12359"/>
    </source>
</evidence>
<evidence type="ECO:0000256" key="2">
    <source>
        <dbReference type="ARBA" id="ARBA00012759"/>
    </source>
</evidence>
<dbReference type="GO" id="GO:0006508">
    <property type="term" value="P:proteolysis"/>
    <property type="evidence" value="ECO:0007669"/>
    <property type="project" value="UniProtKB-KW"/>
</dbReference>
<dbReference type="InParanoid" id="A0A1B7MHA5"/>
<proteinExistence type="predicted"/>
<reference evidence="9 10" key="1">
    <citation type="submission" date="2016-06" db="EMBL/GenBank/DDBJ databases">
        <title>Comparative genomics of the ectomycorrhizal sister species Rhizopogon vinicolor and Rhizopogon vesiculosus (Basidiomycota: Boletales) reveals a divergence of the mating type B locus.</title>
        <authorList>
            <consortium name="DOE Joint Genome Institute"/>
            <person name="Mujic A.B."/>
            <person name="Kuo A."/>
            <person name="Tritt A."/>
            <person name="Lipzen A."/>
            <person name="Chen C."/>
            <person name="Johnson J."/>
            <person name="Sharma A."/>
            <person name="Barry K."/>
            <person name="Grigoriev I.V."/>
            <person name="Spatafora J.W."/>
        </authorList>
    </citation>
    <scope>NUCLEOTIDE SEQUENCE [LARGE SCALE GENOMIC DNA]</scope>
    <source>
        <strain evidence="9 10">AM-OR11-026</strain>
    </source>
</reference>
<organism evidence="9 10">
    <name type="scientific">Rhizopogon vinicolor AM-OR11-026</name>
    <dbReference type="NCBI Taxonomy" id="1314800"/>
    <lineage>
        <taxon>Eukaryota</taxon>
        <taxon>Fungi</taxon>
        <taxon>Dikarya</taxon>
        <taxon>Basidiomycota</taxon>
        <taxon>Agaricomycotina</taxon>
        <taxon>Agaricomycetes</taxon>
        <taxon>Agaricomycetidae</taxon>
        <taxon>Boletales</taxon>
        <taxon>Suillineae</taxon>
        <taxon>Rhizopogonaceae</taxon>
        <taxon>Rhizopogon</taxon>
    </lineage>
</organism>
<keyword evidence="3" id="KW-0645">Protease</keyword>
<sequence length="2120" mass="240941">MFDCLLLQKAAALERLKILQKYVATRIRDARPGFSVFSDCADKDTFAVRYYDDCEEMQSCKRRIESDASVQRATRHEELRDENDKYRRLTNEIDSLTCDTYTDWRGRSRHDRYCRKCKKKQERNNLSIEVHEWPLPKDVYCGKIVVFELGAPVTFKVWRSVTFHFLYDVCTPATYPVENATQYMLLMHYQPLSEYCVRPLDQRIALASVTKSFLNSHYSTRSLPCTAVDVSVNSGLRFRLYDTTKHVWASGSFQSIDITDLCTHQVPPGPYSALQHYLWGTQHTSNEVLANQAICHAELTLHEFIAFGSLRSGSLLQWMNILRELRARTLTFRDPAVYLLLLQASWEVGELSVHGSRIWHDELRVADFGHALLDELRSLKVSVEANWLEGVTMAMISALASRLLSSADDSNVIQQSHELMRAVRYATFKWVQELSEALQKAQDESSSDELQARLRDMAAICRSTYDVGPDNINALLQSSHDLEILAYCSVTVRDNVPVDLHDLPPISRILLERDRRLSHFLEANFCYHVEDNQYGLDCALKRLWPAYQRHTPWTVLEFPNSRWIRCETASSDDLSCQIIHLDMLTGRLLVDGKPLARLPDCFMRHPSYVVLFGHQVLDVFPTKKVGMEFATKSLIHGFQIYFGTRNEEVVIQSQSADGDLLELIPRGKIELDFPASLVNGHVHWLNLSTHAIEFRPVMTMWKPSNSNWVLQFTEGGQSVAQRGQSALFDIRSPTFLMIASRLSPLEDSRYLVVTCDSDAGQPVVKVNLPLYGLSFFRNSEGELQSYDQRDMVVDENQSTGTMLGLVSQLVLRPKDRQTYDNRRVIIPQGDVVVEPSGHHVEVIIHPAPGRRHYHWYTVDAELCRLTGNLGLTNKLYKVYLHAVCSAHVTDPLTKRTGVEEAMVLLQSAACYSFMKLDPFDSELLTQIGSLTVDRTWYPAHKRSMQQVHWEHGLSSYVQSCAFYHAARNIVQYATKLQVLSEAPVEVCPDFPARERSLLERVSQRSTVLYSRDIVDSFYPTQSSSTEYIARDLVCCSDDEQRAFECASMVRDWSTMLEPCQSLYEVFLKWDRVPGEKTHDVSLRYDRGWLKPNLGKRWMSVYELCCDTDQETHTFELAFTLSALTYSSPEHMELAVTMFAFAAIPDFREIPSPGYDMYDLSFGLKPPERDLCGLISSSTTFENSPEASLSQRSNEGCLEFDTRRQNEFQSQCLREQAAAVNILLDCPPCYSAPRRALNILNGSRYKKSNLTAKLDTLYKNCYRNHCLKRYLDVVQEVLDEARRTFTPSVKQTYTFTPSNSSVVSVTTIVPTGDLFRKHPPVIALPSEPLTQGYDSDTFSRGVVDPTPLRDAISTFSRCRSDQFGSQYSADLEESRSHLEHERSLTLLQHYHTWCGVYSDALLSFKEHLAPSGLTEGSLFNSGQLPRITVTFLLGLLASTSKTPLCDAWKVSLTNLARILLRLQRLRRLLKLAAGGDHEEFLKELANDSYQGVDNTQSYVDWLLIQAENRFLIRHMQASVAIEMISPTSGNNTALQLHMGEGKSSVIVPICCAALADGGKLVRVVVLKPLAVQMFQLLVERLGGLTNRQSSYYLKNANASALMTVEQQLLPADASVRPSTKLATSLLNSQRWLDMHTRDILDESDELLHVRFQLVYTMGDQQHLEGYPARWTTTQQVMTLVSKHAPYLQQEFPLGVEFQPGVAGSFPRFRVLDVRAGEKLVKLVSDDILDGKLPNFTFEHVPSHIKDAIRKCFTISSINVQYLDQVRKRCAGSSLWNGILLVRGLLAYGILVYALKERRWRIDYGLDHQRTMLAVPYRAKDIPSSRAEFGHPDIAIVLTCLSYYYGGLDKKQVAFCFSQLLKQDNPVLEYETWMQGLPRESIPESLRHLSGINMESADQLTTYLVPLFAYNKIVIDFFLSQIVFPKEAKEFPNKLSCSAWDLAERKSSGLPTTGFSGTNDFRYLLPTTIEQHALEHQRGTNARVLSYLLQEENDHYHLHATDEGALCLLRVIAEQTPEIRVLLDVGAQVLDLQNDEVAKAWLEINQGAKAAIYFNKHDELVVLSRDQVVEPFTASCFAQQLDQCVLYLDDAHTRGTDVKLPRGFRAAVTLGPKVTKDRLVQG</sequence>
<accession>A0A1B7MHA5</accession>
<dbReference type="InterPro" id="IPR051346">
    <property type="entry name" value="OTU_Deubiquitinase"/>
</dbReference>
<dbReference type="EC" id="3.4.19.12" evidence="2"/>
<evidence type="ECO:0000313" key="10">
    <source>
        <dbReference type="Proteomes" id="UP000092154"/>
    </source>
</evidence>
<evidence type="ECO:0000256" key="5">
    <source>
        <dbReference type="ARBA" id="ARBA00022801"/>
    </source>
</evidence>
<dbReference type="EMBL" id="KV449165">
    <property type="protein sequence ID" value="OAX31982.1"/>
    <property type="molecule type" value="Genomic_DNA"/>
</dbReference>
<feature type="domain" description="DUF3638" evidence="7">
    <location>
        <begin position="1611"/>
        <end position="1686"/>
    </location>
</feature>
<dbReference type="Pfam" id="PF12359">
    <property type="entry name" value="DUF3645"/>
    <property type="match status" value="1"/>
</dbReference>
<feature type="domain" description="DUF3638" evidence="7">
    <location>
        <begin position="1494"/>
        <end position="1587"/>
    </location>
</feature>
<dbReference type="PANTHER" id="PTHR13367:SF33">
    <property type="entry name" value="P-LOOP CONTAINING NUCLEOSIDE TRIPHOSPHATE HYDROLASE PROTEIN"/>
    <property type="match status" value="1"/>
</dbReference>
<dbReference type="InterPro" id="IPR022105">
    <property type="entry name" value="DUF3645"/>
</dbReference>
<dbReference type="Proteomes" id="UP000092154">
    <property type="component" value="Unassembled WGS sequence"/>
</dbReference>
<keyword evidence="5" id="KW-0378">Hydrolase</keyword>
<feature type="domain" description="DUF3645" evidence="8">
    <location>
        <begin position="1805"/>
        <end position="1837"/>
    </location>
</feature>
<name>A0A1B7MHA5_9AGAM</name>
<keyword evidence="10" id="KW-1185">Reference proteome</keyword>
<dbReference type="STRING" id="1314800.A0A1B7MHA5"/>
<evidence type="ECO:0000259" key="7">
    <source>
        <dbReference type="Pfam" id="PF12340"/>
    </source>
</evidence>
<dbReference type="GO" id="GO:0004843">
    <property type="term" value="F:cysteine-type deubiquitinase activity"/>
    <property type="evidence" value="ECO:0007669"/>
    <property type="project" value="UniProtKB-EC"/>
</dbReference>
<evidence type="ECO:0000256" key="4">
    <source>
        <dbReference type="ARBA" id="ARBA00022786"/>
    </source>
</evidence>
<protein>
    <recommendedName>
        <fullName evidence="2">ubiquitinyl hydrolase 1</fullName>
        <ecNumber evidence="2">3.4.19.12</ecNumber>
    </recommendedName>
</protein>
<dbReference type="PANTHER" id="PTHR13367">
    <property type="entry name" value="UBIQUITIN THIOESTERASE"/>
    <property type="match status" value="1"/>
</dbReference>
<keyword evidence="4" id="KW-0833">Ubl conjugation pathway</keyword>